<feature type="region of interest" description="Disordered" evidence="1">
    <location>
        <begin position="58"/>
        <end position="80"/>
    </location>
</feature>
<sequence length="80" mass="8919">MVNERGKSQKGGYLKLFTIFNVICFHRKQRPKSCQVLTTLKSSADDLQSLLRRAHSLNQDLNPSSPWGKGGTSLFPQPGC</sequence>
<comment type="caution">
    <text evidence="2">The sequence shown here is derived from an EMBL/GenBank/DDBJ whole genome shotgun (WGS) entry which is preliminary data.</text>
</comment>
<evidence type="ECO:0000256" key="1">
    <source>
        <dbReference type="SAM" id="MobiDB-lite"/>
    </source>
</evidence>
<accession>A0AAD6FDI4</accession>
<evidence type="ECO:0000313" key="2">
    <source>
        <dbReference type="EMBL" id="KAJ4929833.1"/>
    </source>
</evidence>
<evidence type="ECO:0000313" key="3">
    <source>
        <dbReference type="Proteomes" id="UP001219934"/>
    </source>
</evidence>
<organism evidence="2 3">
    <name type="scientific">Pogonophryne albipinna</name>
    <dbReference type="NCBI Taxonomy" id="1090488"/>
    <lineage>
        <taxon>Eukaryota</taxon>
        <taxon>Metazoa</taxon>
        <taxon>Chordata</taxon>
        <taxon>Craniata</taxon>
        <taxon>Vertebrata</taxon>
        <taxon>Euteleostomi</taxon>
        <taxon>Actinopterygii</taxon>
        <taxon>Neopterygii</taxon>
        <taxon>Teleostei</taxon>
        <taxon>Neoteleostei</taxon>
        <taxon>Acanthomorphata</taxon>
        <taxon>Eupercaria</taxon>
        <taxon>Perciformes</taxon>
        <taxon>Notothenioidei</taxon>
        <taxon>Pogonophryne</taxon>
    </lineage>
</organism>
<dbReference type="EMBL" id="JAPTMU010000016">
    <property type="protein sequence ID" value="KAJ4929833.1"/>
    <property type="molecule type" value="Genomic_DNA"/>
</dbReference>
<keyword evidence="3" id="KW-1185">Reference proteome</keyword>
<dbReference type="Proteomes" id="UP001219934">
    <property type="component" value="Unassembled WGS sequence"/>
</dbReference>
<dbReference type="AlphaFoldDB" id="A0AAD6FDI4"/>
<protein>
    <submittedName>
        <fullName evidence="2">Uncharacterized protein</fullName>
    </submittedName>
</protein>
<gene>
    <name evidence="2" type="ORF">JOQ06_018854</name>
</gene>
<name>A0AAD6FDI4_9TELE</name>
<proteinExistence type="predicted"/>
<reference evidence="2" key="1">
    <citation type="submission" date="2022-11" db="EMBL/GenBank/DDBJ databases">
        <title>Chromosome-level genome of Pogonophryne albipinna.</title>
        <authorList>
            <person name="Jo E."/>
        </authorList>
    </citation>
    <scope>NUCLEOTIDE SEQUENCE</scope>
    <source>
        <strain evidence="2">SGF0006</strain>
        <tissue evidence="2">Muscle</tissue>
    </source>
</reference>